<keyword evidence="4" id="KW-0808">Transferase</keyword>
<dbReference type="Gene3D" id="3.40.50.2000">
    <property type="entry name" value="Glycogen Phosphorylase B"/>
    <property type="match status" value="2"/>
</dbReference>
<comment type="caution">
    <text evidence="6">The sequence shown here is derived from an EMBL/GenBank/DDBJ whole genome shotgun (WGS) entry which is preliminary data.</text>
</comment>
<dbReference type="PANTHER" id="PTHR45825">
    <property type="entry name" value="GRANULE-BOUND STARCH SYNTHASE 1, CHLOROPLASTIC/AMYLOPLASTIC"/>
    <property type="match status" value="1"/>
</dbReference>
<evidence type="ECO:0000256" key="1">
    <source>
        <dbReference type="ARBA" id="ARBA00001478"/>
    </source>
</evidence>
<dbReference type="PANTHER" id="PTHR45825:SF11">
    <property type="entry name" value="ALPHA AMYLASE DOMAIN-CONTAINING PROTEIN"/>
    <property type="match status" value="1"/>
</dbReference>
<dbReference type="AlphaFoldDB" id="A0A7C0ZD98"/>
<evidence type="ECO:0000256" key="4">
    <source>
        <dbReference type="ARBA" id="ARBA00022679"/>
    </source>
</evidence>
<comment type="catalytic activity">
    <reaction evidence="1">
        <text>[(1-&gt;4)-alpha-D-glucosyl](n) + ADP-alpha-D-glucose = [(1-&gt;4)-alpha-D-glucosyl](n+1) + ADP + H(+)</text>
        <dbReference type="Rhea" id="RHEA:18189"/>
        <dbReference type="Rhea" id="RHEA-COMP:9584"/>
        <dbReference type="Rhea" id="RHEA-COMP:9587"/>
        <dbReference type="ChEBI" id="CHEBI:15378"/>
        <dbReference type="ChEBI" id="CHEBI:15444"/>
        <dbReference type="ChEBI" id="CHEBI:57498"/>
        <dbReference type="ChEBI" id="CHEBI:456216"/>
        <dbReference type="EC" id="2.4.1.21"/>
    </reaction>
</comment>
<protein>
    <recommendedName>
        <fullName evidence="2">starch synthase</fullName>
        <ecNumber evidence="2">2.4.1.21</ecNumber>
    </recommendedName>
</protein>
<evidence type="ECO:0000256" key="3">
    <source>
        <dbReference type="ARBA" id="ARBA00022676"/>
    </source>
</evidence>
<gene>
    <name evidence="6" type="ORF">ENF18_00335</name>
</gene>
<dbReference type="GO" id="GO:0009011">
    <property type="term" value="F:alpha-1,4-glucan glucosyltransferase (ADP-glucose donor) activity"/>
    <property type="evidence" value="ECO:0007669"/>
    <property type="project" value="UniProtKB-EC"/>
</dbReference>
<dbReference type="SUPFAM" id="SSF53756">
    <property type="entry name" value="UDP-Glycosyltransferase/glycogen phosphorylase"/>
    <property type="match status" value="1"/>
</dbReference>
<feature type="domain" description="Starch synthase catalytic" evidence="5">
    <location>
        <begin position="2"/>
        <end position="218"/>
    </location>
</feature>
<reference evidence="6" key="1">
    <citation type="journal article" date="2020" name="mSystems">
        <title>Genome- and Community-Level Interaction Insights into Carbon Utilization and Element Cycling Functions of Hydrothermarchaeota in Hydrothermal Sediment.</title>
        <authorList>
            <person name="Zhou Z."/>
            <person name="Liu Y."/>
            <person name="Xu W."/>
            <person name="Pan J."/>
            <person name="Luo Z.H."/>
            <person name="Li M."/>
        </authorList>
    </citation>
    <scope>NUCLEOTIDE SEQUENCE [LARGE SCALE GENOMIC DNA]</scope>
    <source>
        <strain evidence="6">HyVt-102</strain>
    </source>
</reference>
<organism evidence="6">
    <name type="scientific">candidate division WOR-3 bacterium</name>
    <dbReference type="NCBI Taxonomy" id="2052148"/>
    <lineage>
        <taxon>Bacteria</taxon>
        <taxon>Bacteria division WOR-3</taxon>
    </lineage>
</organism>
<dbReference type="EC" id="2.4.1.21" evidence="2"/>
<dbReference type="InterPro" id="IPR013534">
    <property type="entry name" value="Starch_synth_cat_dom"/>
</dbReference>
<keyword evidence="3" id="KW-0328">Glycosyltransferase</keyword>
<proteinExistence type="predicted"/>
<evidence type="ECO:0000259" key="5">
    <source>
        <dbReference type="Pfam" id="PF08323"/>
    </source>
</evidence>
<feature type="non-terminal residue" evidence="6">
    <location>
        <position position="279"/>
    </location>
</feature>
<dbReference type="Proteomes" id="UP000885847">
    <property type="component" value="Unassembled WGS sequence"/>
</dbReference>
<sequence>MKLLLAASELYPFAKVGGLADAVASLADALAERGHKVYTILPEYGFINTEGVFWKMENFTITSIEKRENLLHLFVKHPIFERKGIYGEDGKDYPDNFERFTFFSRAVVETAIKLDVDVLHLNDWHTAFASLYRKVKFMGKPPVLYTIHNLAYQGWYEPSMASKTGLEQKDFEPYLEKGMINFMKIGILTADLINTVSPTYAKEIQTPEYGEGLHEYLRSRKEDLYGILNGIDMDVWKPDFGNDPFKGKKEAKEKLQMELNLENRDVTLFGIVSRLAEQK</sequence>
<evidence type="ECO:0000313" key="6">
    <source>
        <dbReference type="EMBL" id="HDI82221.1"/>
    </source>
</evidence>
<accession>A0A7C0ZD98</accession>
<evidence type="ECO:0000256" key="2">
    <source>
        <dbReference type="ARBA" id="ARBA00012588"/>
    </source>
</evidence>
<name>A0A7C0ZD98_UNCW3</name>
<dbReference type="Pfam" id="PF08323">
    <property type="entry name" value="Glyco_transf_5"/>
    <property type="match status" value="1"/>
</dbReference>
<dbReference type="EMBL" id="DQWE01000016">
    <property type="protein sequence ID" value="HDI82221.1"/>
    <property type="molecule type" value="Genomic_DNA"/>
</dbReference>